<gene>
    <name evidence="8" type="ORF">S01H1_68330</name>
</gene>
<dbReference type="PANTHER" id="PTHR30330:SF3">
    <property type="entry name" value="TRANSCRIPTIONAL REGULATOR, LRP FAMILY"/>
    <property type="match status" value="1"/>
</dbReference>
<accession>X0X797</accession>
<keyword evidence="2" id="KW-0813">Transport</keyword>
<keyword evidence="3" id="KW-1003">Cell membrane</keyword>
<comment type="subcellular location">
    <subcellularLocation>
        <location evidence="1">Cell membrane</location>
        <topology evidence="1">Multi-pass membrane protein</topology>
    </subcellularLocation>
</comment>
<feature type="transmembrane region" description="Helical" evidence="7">
    <location>
        <begin position="52"/>
        <end position="69"/>
    </location>
</feature>
<dbReference type="AlphaFoldDB" id="X0X797"/>
<dbReference type="Pfam" id="PF01235">
    <property type="entry name" value="Na_Ala_symp"/>
    <property type="match status" value="1"/>
</dbReference>
<name>X0X797_9ZZZZ</name>
<dbReference type="GO" id="GO:0005283">
    <property type="term" value="F:amino acid:sodium symporter activity"/>
    <property type="evidence" value="ECO:0007669"/>
    <property type="project" value="InterPro"/>
</dbReference>
<evidence type="ECO:0000256" key="2">
    <source>
        <dbReference type="ARBA" id="ARBA00022448"/>
    </source>
</evidence>
<organism evidence="8">
    <name type="scientific">marine sediment metagenome</name>
    <dbReference type="NCBI Taxonomy" id="412755"/>
    <lineage>
        <taxon>unclassified sequences</taxon>
        <taxon>metagenomes</taxon>
        <taxon>ecological metagenomes</taxon>
    </lineage>
</organism>
<dbReference type="InterPro" id="IPR001463">
    <property type="entry name" value="Na/Ala_symport"/>
</dbReference>
<feature type="non-terminal residue" evidence="8">
    <location>
        <position position="122"/>
    </location>
</feature>
<dbReference type="PANTHER" id="PTHR30330">
    <property type="entry name" value="AGSS FAMILY TRANSPORTER, SODIUM-ALANINE"/>
    <property type="match status" value="1"/>
</dbReference>
<protein>
    <submittedName>
        <fullName evidence="8">Uncharacterized protein</fullName>
    </submittedName>
</protein>
<keyword evidence="5 7" id="KW-1133">Transmembrane helix</keyword>
<keyword evidence="6 7" id="KW-0472">Membrane</keyword>
<dbReference type="EMBL" id="BARS01045311">
    <property type="protein sequence ID" value="GAG31282.1"/>
    <property type="molecule type" value="Genomic_DNA"/>
</dbReference>
<evidence type="ECO:0000256" key="5">
    <source>
        <dbReference type="ARBA" id="ARBA00022989"/>
    </source>
</evidence>
<evidence type="ECO:0000256" key="6">
    <source>
        <dbReference type="ARBA" id="ARBA00023136"/>
    </source>
</evidence>
<evidence type="ECO:0000256" key="4">
    <source>
        <dbReference type="ARBA" id="ARBA00022692"/>
    </source>
</evidence>
<comment type="caution">
    <text evidence="8">The sequence shown here is derived from an EMBL/GenBank/DDBJ whole genome shotgun (WGS) entry which is preliminary data.</text>
</comment>
<evidence type="ECO:0000256" key="3">
    <source>
        <dbReference type="ARBA" id="ARBA00022475"/>
    </source>
</evidence>
<keyword evidence="4 7" id="KW-0812">Transmembrane</keyword>
<sequence>MDEQGLEEAQGFFVRLDGLFAEWVVAPIRAVFMFDLAFWDNGAPGEIELPLVVVWLALGALFFTLRFQFVNIRAFRHALDCVRGRYSRPGDPGEITHFQALSAALSATVGLGNIAGVAFAVA</sequence>
<evidence type="ECO:0000256" key="7">
    <source>
        <dbReference type="SAM" id="Phobius"/>
    </source>
</evidence>
<evidence type="ECO:0000313" key="8">
    <source>
        <dbReference type="EMBL" id="GAG31282.1"/>
    </source>
</evidence>
<reference evidence="8" key="1">
    <citation type="journal article" date="2014" name="Front. Microbiol.">
        <title>High frequency of phylogenetically diverse reductive dehalogenase-homologous genes in deep subseafloor sedimentary metagenomes.</title>
        <authorList>
            <person name="Kawai M."/>
            <person name="Futagami T."/>
            <person name="Toyoda A."/>
            <person name="Takaki Y."/>
            <person name="Nishi S."/>
            <person name="Hori S."/>
            <person name="Arai W."/>
            <person name="Tsubouchi T."/>
            <person name="Morono Y."/>
            <person name="Uchiyama I."/>
            <person name="Ito T."/>
            <person name="Fujiyama A."/>
            <person name="Inagaki F."/>
            <person name="Takami H."/>
        </authorList>
    </citation>
    <scope>NUCLEOTIDE SEQUENCE</scope>
    <source>
        <strain evidence="8">Expedition CK06-06</strain>
    </source>
</reference>
<dbReference type="GO" id="GO:0005886">
    <property type="term" value="C:plasma membrane"/>
    <property type="evidence" value="ECO:0007669"/>
    <property type="project" value="UniProtKB-SubCell"/>
</dbReference>
<feature type="transmembrane region" description="Helical" evidence="7">
    <location>
        <begin position="12"/>
        <end position="32"/>
    </location>
</feature>
<proteinExistence type="predicted"/>
<evidence type="ECO:0000256" key="1">
    <source>
        <dbReference type="ARBA" id="ARBA00004651"/>
    </source>
</evidence>